<organism evidence="2">
    <name type="scientific">bioreactor metagenome</name>
    <dbReference type="NCBI Taxonomy" id="1076179"/>
    <lineage>
        <taxon>unclassified sequences</taxon>
        <taxon>metagenomes</taxon>
        <taxon>ecological metagenomes</taxon>
    </lineage>
</organism>
<dbReference type="Pfam" id="PF10031">
    <property type="entry name" value="DUF2273"/>
    <property type="match status" value="1"/>
</dbReference>
<keyword evidence="1" id="KW-0812">Transmembrane</keyword>
<accession>A0A644WDT5</accession>
<keyword evidence="1" id="KW-0472">Membrane</keyword>
<reference evidence="2" key="1">
    <citation type="submission" date="2019-08" db="EMBL/GenBank/DDBJ databases">
        <authorList>
            <person name="Kucharzyk K."/>
            <person name="Murdoch R.W."/>
            <person name="Higgins S."/>
            <person name="Loffler F."/>
        </authorList>
    </citation>
    <scope>NUCLEOTIDE SEQUENCE</scope>
</reference>
<dbReference type="AlphaFoldDB" id="A0A644WDT5"/>
<protein>
    <recommendedName>
        <fullName evidence="3">DUF2273 domain-containing protein</fullName>
    </recommendedName>
</protein>
<sequence>MVSKIMQELWGEYRGRFIGVTIGLVIGLLFLFMGFFRTIFLLICIGAGFFIGNRVDNKEDLIDLLDRLLPPGYHR</sequence>
<keyword evidence="1" id="KW-1133">Transmembrane helix</keyword>
<evidence type="ECO:0000313" key="2">
    <source>
        <dbReference type="EMBL" id="MPM01658.1"/>
    </source>
</evidence>
<proteinExistence type="predicted"/>
<dbReference type="EMBL" id="VSSQ01000812">
    <property type="protein sequence ID" value="MPM01658.1"/>
    <property type="molecule type" value="Genomic_DNA"/>
</dbReference>
<evidence type="ECO:0008006" key="3">
    <source>
        <dbReference type="Google" id="ProtNLM"/>
    </source>
</evidence>
<evidence type="ECO:0000256" key="1">
    <source>
        <dbReference type="SAM" id="Phobius"/>
    </source>
</evidence>
<feature type="transmembrane region" description="Helical" evidence="1">
    <location>
        <begin position="21"/>
        <end position="51"/>
    </location>
</feature>
<comment type="caution">
    <text evidence="2">The sequence shown here is derived from an EMBL/GenBank/DDBJ whole genome shotgun (WGS) entry which is preliminary data.</text>
</comment>
<dbReference type="InterPro" id="IPR018730">
    <property type="entry name" value="DUF2273"/>
</dbReference>
<name>A0A644WDT5_9ZZZZ</name>
<gene>
    <name evidence="2" type="ORF">SDC9_47898</name>
</gene>